<evidence type="ECO:0000313" key="2">
    <source>
        <dbReference type="Proteomes" id="UP000027178"/>
    </source>
</evidence>
<evidence type="ECO:0000313" key="1">
    <source>
        <dbReference type="EMBL" id="KDN82801.1"/>
    </source>
</evidence>
<sequence>MEFARLHEVMDTVLHGRTANARLWTTWRSSAEMPSDRPVRAEIVRH</sequence>
<name>A0A066YXI6_9ACTN</name>
<gene>
    <name evidence="1" type="ORF">KCH_54050</name>
</gene>
<dbReference type="HOGENOM" id="CLU_3184761_0_0_11"/>
<protein>
    <submittedName>
        <fullName evidence="1">Uncharacterized protein</fullName>
    </submittedName>
</protein>
<proteinExistence type="predicted"/>
<comment type="caution">
    <text evidence="1">The sequence shown here is derived from an EMBL/GenBank/DDBJ whole genome shotgun (WGS) entry which is preliminary data.</text>
</comment>
<dbReference type="PATRIC" id="fig|1348663.4.peg.5234"/>
<dbReference type="Proteomes" id="UP000027178">
    <property type="component" value="Unassembled WGS sequence"/>
</dbReference>
<dbReference type="AlphaFoldDB" id="A0A066YXI6"/>
<organism evidence="1 2">
    <name type="scientific">Kitasatospora cheerisanensis KCTC 2395</name>
    <dbReference type="NCBI Taxonomy" id="1348663"/>
    <lineage>
        <taxon>Bacteria</taxon>
        <taxon>Bacillati</taxon>
        <taxon>Actinomycetota</taxon>
        <taxon>Actinomycetes</taxon>
        <taxon>Kitasatosporales</taxon>
        <taxon>Streptomycetaceae</taxon>
        <taxon>Kitasatospora</taxon>
    </lineage>
</organism>
<reference evidence="1 2" key="1">
    <citation type="submission" date="2014-05" db="EMBL/GenBank/DDBJ databases">
        <title>Draft Genome Sequence of Kitasatospora cheerisanensis KCTC 2395.</title>
        <authorList>
            <person name="Nam D.H."/>
        </authorList>
    </citation>
    <scope>NUCLEOTIDE SEQUENCE [LARGE SCALE GENOMIC DNA]</scope>
    <source>
        <strain evidence="1 2">KCTC 2395</strain>
    </source>
</reference>
<keyword evidence="2" id="KW-1185">Reference proteome</keyword>
<accession>A0A066YXI6</accession>
<dbReference type="EMBL" id="JNBY01000101">
    <property type="protein sequence ID" value="KDN82801.1"/>
    <property type="molecule type" value="Genomic_DNA"/>
</dbReference>